<keyword evidence="3" id="KW-0418">Kinase</keyword>
<keyword evidence="1" id="KW-1133">Transmembrane helix</keyword>
<dbReference type="AlphaFoldDB" id="A0A2G1BU75"/>
<dbReference type="EMBL" id="PDUU01000009">
    <property type="protein sequence ID" value="PHN97155.1"/>
    <property type="molecule type" value="Genomic_DNA"/>
</dbReference>
<evidence type="ECO:0000259" key="2">
    <source>
        <dbReference type="Pfam" id="PF06580"/>
    </source>
</evidence>
<keyword evidence="3" id="KW-0808">Transferase</keyword>
<keyword evidence="1" id="KW-0472">Membrane</keyword>
<dbReference type="PANTHER" id="PTHR34220:SF7">
    <property type="entry name" value="SENSOR HISTIDINE KINASE YPDA"/>
    <property type="match status" value="1"/>
</dbReference>
<feature type="transmembrane region" description="Helical" evidence="1">
    <location>
        <begin position="70"/>
        <end position="91"/>
    </location>
</feature>
<sequence>MKFSKELKYNLLIIALLILLDFGWDFFTSSNRLPISYSLLFTLTFSISFFTVYFVSYYYLLPRLFNTKKYILFGASVIFMIFVFAGIRFLLEEVLSPILFNINNYNINDQSIILTYFFDSFIFSFKASLYSTLVYLFFRYRDNKDKLHLLEIKHQQAQLATLKSQISPHFLFNVLNGFYVDLYDEKLETANDILKLSQLLRYVTYETSEDFVLLEKEVQFINDYLHFFKRRYENNFHVNFIVDGNLKNHKIPSLILINFVENVCKHGIINNPDKPAKIVITINDIDLLVNSENYTSTSEKYMETGIGTENIRKRLEVLYNDNFSLTFQQSNNIFNAHLQLPL</sequence>
<dbReference type="Proteomes" id="UP000222163">
    <property type="component" value="Unassembled WGS sequence"/>
</dbReference>
<dbReference type="InterPro" id="IPR010559">
    <property type="entry name" value="Sig_transdc_His_kin_internal"/>
</dbReference>
<feature type="transmembrane region" description="Helical" evidence="1">
    <location>
        <begin position="39"/>
        <end position="61"/>
    </location>
</feature>
<feature type="transmembrane region" description="Helical" evidence="1">
    <location>
        <begin position="111"/>
        <end position="138"/>
    </location>
</feature>
<proteinExistence type="predicted"/>
<evidence type="ECO:0000313" key="3">
    <source>
        <dbReference type="EMBL" id="MDP2542463.1"/>
    </source>
</evidence>
<dbReference type="GO" id="GO:0016020">
    <property type="term" value="C:membrane"/>
    <property type="evidence" value="ECO:0007669"/>
    <property type="project" value="InterPro"/>
</dbReference>
<dbReference type="Proteomes" id="UP001242342">
    <property type="component" value="Unassembled WGS sequence"/>
</dbReference>
<protein>
    <submittedName>
        <fullName evidence="3">Histidine kinase</fullName>
    </submittedName>
</protein>
<comment type="caution">
    <text evidence="4">The sequence shown here is derived from an EMBL/GenBank/DDBJ whole genome shotgun (WGS) entry which is preliminary data.</text>
</comment>
<dbReference type="RefSeq" id="WP_099216010.1">
    <property type="nucleotide sequence ID" value="NZ_JAUYVU010000011.1"/>
</dbReference>
<evidence type="ECO:0000313" key="4">
    <source>
        <dbReference type="EMBL" id="PHN97155.1"/>
    </source>
</evidence>
<dbReference type="Pfam" id="PF06580">
    <property type="entry name" value="His_kinase"/>
    <property type="match status" value="1"/>
</dbReference>
<keyword evidence="6" id="KW-1185">Reference proteome</keyword>
<reference evidence="4 5" key="1">
    <citation type="journal article" date="2016" name="Nat. Commun.">
        <title>Microbial interactions lead to rapid micro-scale successions on model marine particles.</title>
        <authorList>
            <person name="Datta M.S."/>
            <person name="Sliwerska E."/>
            <person name="Gore J."/>
            <person name="Polz M.F."/>
            <person name="Cordero O.X."/>
        </authorList>
    </citation>
    <scope>NUCLEOTIDE SEQUENCE [LARGE SCALE GENOMIC DNA]</scope>
    <source>
        <strain evidence="4 5">4G03</strain>
    </source>
</reference>
<organism evidence="4 5">
    <name type="scientific">Tenacibaculum discolor</name>
    <dbReference type="NCBI Taxonomy" id="361581"/>
    <lineage>
        <taxon>Bacteria</taxon>
        <taxon>Pseudomonadati</taxon>
        <taxon>Bacteroidota</taxon>
        <taxon>Flavobacteriia</taxon>
        <taxon>Flavobacteriales</taxon>
        <taxon>Flavobacteriaceae</taxon>
        <taxon>Tenacibaculum</taxon>
    </lineage>
</organism>
<dbReference type="PANTHER" id="PTHR34220">
    <property type="entry name" value="SENSOR HISTIDINE KINASE YPDA"/>
    <property type="match status" value="1"/>
</dbReference>
<keyword evidence="1" id="KW-0812">Transmembrane</keyword>
<reference evidence="3 6" key="3">
    <citation type="submission" date="2023-07" db="EMBL/GenBank/DDBJ databases">
        <title>Genome content predicts the carbon catabolic preferences of heterotrophic bacteria.</title>
        <authorList>
            <person name="Gralka M."/>
        </authorList>
    </citation>
    <scope>NUCLEOTIDE SEQUENCE [LARGE SCALE GENOMIC DNA]</scope>
    <source>
        <strain evidence="3 6">4G03</strain>
    </source>
</reference>
<dbReference type="InterPro" id="IPR050640">
    <property type="entry name" value="Bact_2-comp_sensor_kinase"/>
</dbReference>
<evidence type="ECO:0000313" key="5">
    <source>
        <dbReference type="Proteomes" id="UP000222163"/>
    </source>
</evidence>
<evidence type="ECO:0000313" key="6">
    <source>
        <dbReference type="Proteomes" id="UP001242342"/>
    </source>
</evidence>
<feature type="domain" description="Signal transduction histidine kinase internal region" evidence="2">
    <location>
        <begin position="157"/>
        <end position="236"/>
    </location>
</feature>
<reference evidence="4" key="2">
    <citation type="submission" date="2017-10" db="EMBL/GenBank/DDBJ databases">
        <authorList>
            <person name="Enke T.N."/>
            <person name="Cordero O.X."/>
        </authorList>
    </citation>
    <scope>NUCLEOTIDE SEQUENCE</scope>
    <source>
        <strain evidence="4">4G03</strain>
    </source>
</reference>
<feature type="transmembrane region" description="Helical" evidence="1">
    <location>
        <begin position="7"/>
        <end position="27"/>
    </location>
</feature>
<dbReference type="GO" id="GO:0000155">
    <property type="term" value="F:phosphorelay sensor kinase activity"/>
    <property type="evidence" value="ECO:0007669"/>
    <property type="project" value="InterPro"/>
</dbReference>
<accession>A0A2G1BU75</accession>
<evidence type="ECO:0000256" key="1">
    <source>
        <dbReference type="SAM" id="Phobius"/>
    </source>
</evidence>
<gene>
    <name evidence="4" type="ORF">CSC81_12155</name>
    <name evidence="3" type="ORF">Q8W23_13360</name>
</gene>
<name>A0A2G1BU75_9FLAO</name>
<dbReference type="EMBL" id="JAUYVU010000011">
    <property type="protein sequence ID" value="MDP2542463.1"/>
    <property type="molecule type" value="Genomic_DNA"/>
</dbReference>